<dbReference type="EMBL" id="GBXM01056640">
    <property type="protein sequence ID" value="JAH51937.1"/>
    <property type="molecule type" value="Transcribed_RNA"/>
</dbReference>
<reference evidence="1" key="1">
    <citation type="submission" date="2014-11" db="EMBL/GenBank/DDBJ databases">
        <authorList>
            <person name="Amaro Gonzalez C."/>
        </authorList>
    </citation>
    <scope>NUCLEOTIDE SEQUENCE</scope>
</reference>
<proteinExistence type="predicted"/>
<reference evidence="1" key="2">
    <citation type="journal article" date="2015" name="Fish Shellfish Immunol.">
        <title>Early steps in the European eel (Anguilla anguilla)-Vibrio vulnificus interaction in the gills: Role of the RtxA13 toxin.</title>
        <authorList>
            <person name="Callol A."/>
            <person name="Pajuelo D."/>
            <person name="Ebbesson L."/>
            <person name="Teles M."/>
            <person name="MacKenzie S."/>
            <person name="Amaro C."/>
        </authorList>
    </citation>
    <scope>NUCLEOTIDE SEQUENCE</scope>
</reference>
<protein>
    <submittedName>
        <fullName evidence="1">Uncharacterized protein</fullName>
    </submittedName>
</protein>
<dbReference type="AlphaFoldDB" id="A0A0E9TES0"/>
<organism evidence="1">
    <name type="scientific">Anguilla anguilla</name>
    <name type="common">European freshwater eel</name>
    <name type="synonym">Muraena anguilla</name>
    <dbReference type="NCBI Taxonomy" id="7936"/>
    <lineage>
        <taxon>Eukaryota</taxon>
        <taxon>Metazoa</taxon>
        <taxon>Chordata</taxon>
        <taxon>Craniata</taxon>
        <taxon>Vertebrata</taxon>
        <taxon>Euteleostomi</taxon>
        <taxon>Actinopterygii</taxon>
        <taxon>Neopterygii</taxon>
        <taxon>Teleostei</taxon>
        <taxon>Anguilliformes</taxon>
        <taxon>Anguillidae</taxon>
        <taxon>Anguilla</taxon>
    </lineage>
</organism>
<name>A0A0E9TES0_ANGAN</name>
<evidence type="ECO:0000313" key="1">
    <source>
        <dbReference type="EMBL" id="JAH51937.1"/>
    </source>
</evidence>
<sequence length="17" mass="1911">MLVLPSYKTDRMSLVAS</sequence>
<accession>A0A0E9TES0</accession>